<dbReference type="InParanoid" id="B7QGJ4"/>
<organism>
    <name type="scientific">Ixodes scapularis</name>
    <name type="common">Black-legged tick</name>
    <name type="synonym">Deer tick</name>
    <dbReference type="NCBI Taxonomy" id="6945"/>
    <lineage>
        <taxon>Eukaryota</taxon>
        <taxon>Metazoa</taxon>
        <taxon>Ecdysozoa</taxon>
        <taxon>Arthropoda</taxon>
        <taxon>Chelicerata</taxon>
        <taxon>Arachnida</taxon>
        <taxon>Acari</taxon>
        <taxon>Parasitiformes</taxon>
        <taxon>Ixodida</taxon>
        <taxon>Ixodoidea</taxon>
        <taxon>Ixodidae</taxon>
        <taxon>Ixodinae</taxon>
        <taxon>Ixodes</taxon>
    </lineage>
</organism>
<reference evidence="3" key="2">
    <citation type="submission" date="2020-05" db="UniProtKB">
        <authorList>
            <consortium name="EnsemblMetazoa"/>
        </authorList>
    </citation>
    <scope>IDENTIFICATION</scope>
    <source>
        <strain evidence="3">wikel</strain>
    </source>
</reference>
<protein>
    <submittedName>
        <fullName evidence="2 3">Uncharacterized protein</fullName>
    </submittedName>
</protein>
<dbReference type="VEuPathDB" id="VectorBase:ISCP_002823"/>
<accession>B7QGJ4</accession>
<dbReference type="PaxDb" id="6945-B7QGJ4"/>
<dbReference type="EMBL" id="ABJB010881326">
    <property type="status" value="NOT_ANNOTATED_CDS"/>
    <property type="molecule type" value="Genomic_DNA"/>
</dbReference>
<proteinExistence type="predicted"/>
<sequence length="80" mass="8567">MGYLKKELGHRCSPENKSTSEPMAAVPLGVDPQKLPAYVLAAIKLALAIAMSVAKVKLPICEKLEKCSIKYDAPMILAVA</sequence>
<dbReference type="HOGENOM" id="CLU_2592447_0_0_1"/>
<feature type="compositionally biased region" description="Basic and acidic residues" evidence="1">
    <location>
        <begin position="1"/>
        <end position="14"/>
    </location>
</feature>
<evidence type="ECO:0000313" key="3">
    <source>
        <dbReference type="EnsemblMetazoa" id="ISCW013009-PA"/>
    </source>
</evidence>
<evidence type="ECO:0000313" key="2">
    <source>
        <dbReference type="EMBL" id="EEC17966.1"/>
    </source>
</evidence>
<gene>
    <name evidence="2" type="ORF">IscW_ISCW013009</name>
</gene>
<dbReference type="Proteomes" id="UP000001555">
    <property type="component" value="Unassembled WGS sequence"/>
</dbReference>
<evidence type="ECO:0000256" key="1">
    <source>
        <dbReference type="SAM" id="MobiDB-lite"/>
    </source>
</evidence>
<dbReference type="EMBL" id="DS931803">
    <property type="protein sequence ID" value="EEC17966.1"/>
    <property type="molecule type" value="Genomic_DNA"/>
</dbReference>
<dbReference type="EnsemblMetazoa" id="ISCW013009-RA">
    <property type="protein sequence ID" value="ISCW013009-PA"/>
    <property type="gene ID" value="ISCW013009"/>
</dbReference>
<dbReference type="VEuPathDB" id="VectorBase:ISCI013009"/>
<name>B7QGJ4_IXOSC</name>
<dbReference type="EMBL" id="ABJB010371015">
    <property type="status" value="NOT_ANNOTATED_CDS"/>
    <property type="molecule type" value="Genomic_DNA"/>
</dbReference>
<dbReference type="VEuPathDB" id="VectorBase:ISCW013009"/>
<dbReference type="AlphaFoldDB" id="B7QGJ4"/>
<feature type="region of interest" description="Disordered" evidence="1">
    <location>
        <begin position="1"/>
        <end position="23"/>
    </location>
</feature>
<reference evidence="2 4" key="1">
    <citation type="submission" date="2008-03" db="EMBL/GenBank/DDBJ databases">
        <title>Annotation of Ixodes scapularis.</title>
        <authorList>
            <consortium name="Ixodes scapularis Genome Project Consortium"/>
            <person name="Caler E."/>
            <person name="Hannick L.I."/>
            <person name="Bidwell S."/>
            <person name="Joardar V."/>
            <person name="Thiagarajan M."/>
            <person name="Amedeo P."/>
            <person name="Galinsky K.J."/>
            <person name="Schobel S."/>
            <person name="Inman J."/>
            <person name="Hostetler J."/>
            <person name="Miller J."/>
            <person name="Hammond M."/>
            <person name="Megy K."/>
            <person name="Lawson D."/>
            <person name="Kodira C."/>
            <person name="Sutton G."/>
            <person name="Meyer J."/>
            <person name="Hill C.A."/>
            <person name="Birren B."/>
            <person name="Nene V."/>
            <person name="Collins F."/>
            <person name="Alarcon-Chaidez F."/>
            <person name="Wikel S."/>
            <person name="Strausberg R."/>
        </authorList>
    </citation>
    <scope>NUCLEOTIDE SEQUENCE [LARGE SCALE GENOMIC DNA]</scope>
    <source>
        <strain evidence="4">Wikel</strain>
        <strain evidence="2">Wikel colony</strain>
    </source>
</reference>
<evidence type="ECO:0000313" key="4">
    <source>
        <dbReference type="Proteomes" id="UP000001555"/>
    </source>
</evidence>
<keyword evidence="4" id="KW-1185">Reference proteome</keyword>